<evidence type="ECO:0000313" key="2">
    <source>
        <dbReference type="EMBL" id="QSQ27040.1"/>
    </source>
</evidence>
<dbReference type="Proteomes" id="UP000662747">
    <property type="component" value="Chromosome"/>
</dbReference>
<dbReference type="RefSeq" id="WP_206728567.1">
    <property type="nucleotide sequence ID" value="NZ_CP071090.1"/>
</dbReference>
<evidence type="ECO:0000259" key="1">
    <source>
        <dbReference type="SMART" id="SM00382"/>
    </source>
</evidence>
<dbReference type="EMBL" id="CP071090">
    <property type="protein sequence ID" value="QSQ27040.1"/>
    <property type="molecule type" value="Genomic_DNA"/>
</dbReference>
<evidence type="ECO:0000313" key="3">
    <source>
        <dbReference type="Proteomes" id="UP000662747"/>
    </source>
</evidence>
<dbReference type="PANTHER" id="PTHR32204">
    <property type="entry name" value="ATPASE RAVA"/>
    <property type="match status" value="1"/>
</dbReference>
<dbReference type="InterPro" id="IPR050513">
    <property type="entry name" value="RavA_ATPases"/>
</dbReference>
<protein>
    <submittedName>
        <fullName evidence="2">AAA family ATPase</fullName>
    </submittedName>
</protein>
<dbReference type="SUPFAM" id="SSF52540">
    <property type="entry name" value="P-loop containing nucleoside triphosphate hydrolases"/>
    <property type="match status" value="1"/>
</dbReference>
<accession>A0ABX7P968</accession>
<dbReference type="InterPro" id="IPR045427">
    <property type="entry name" value="MoxR"/>
</dbReference>
<organism evidence="2 3">
    <name type="scientific">Pyxidicoccus parkwayensis</name>
    <dbReference type="NCBI Taxonomy" id="2813578"/>
    <lineage>
        <taxon>Bacteria</taxon>
        <taxon>Pseudomonadati</taxon>
        <taxon>Myxococcota</taxon>
        <taxon>Myxococcia</taxon>
        <taxon>Myxococcales</taxon>
        <taxon>Cystobacterineae</taxon>
        <taxon>Myxococcaceae</taxon>
        <taxon>Pyxidicoccus</taxon>
    </lineage>
</organism>
<sequence>MGRGRRIAWAVPATSGLSVHAHPPPYLQAARAFRHFFGELRDAYLERETLFTQIELALLGREHVLVVGPPGTAKSAIASAVLGRIVDERTGQPSLFSKQLAESTVQTDLIGPVDFKVLTETGRTEYLTDEGMLGSEHAFLDEVFDGRDMLLRSILNVLYERELKHGRRVTSGRTECVIMTSNRYLSEVLARSPELLLAFADRLSFICFVPKSFARRESRAAMLQRFSSGTSRPDLRAQLTLQQVDLLQDAVTKVKVPSHVLEGVELLADALERALAAQVSKLPDYVPTKYFSQRSAVKALWALKATVVRDQLYRRPDRPLEATVEDLDSLRWFFLLGGPPAAETEALLKSVVDPRERAQLEIVRLEQRAFDEALAKVRQELGGGVEREAQALGAQEEVTAAEALGRNWQPGLVSNTAKVLLTKLVPGPRHAQNRAPLLVAARALVAALEQRLARGMAGQGEGRGGLALLSSFRDALELCRTIPELRANFAPLCESTARFLEGALEMIALSAESVDFEDGLKLEGLVGLADNLEEELSQTTELAGQLAEGAPAALERVRVIEVAVRRRVVSALRRRAALAFQGSANRSRKEPLEALSADSRRLTQLEHSLAVLDPSQQGLKQELLLPLGLAYARDVLNTTPFERIEQYGRAVQSVAENLRREGLAAELVMAECRDIIETRLKEHARLLTREVASPPPQATAVLNGDAYVFYRGEFSARAPDGELAALLGLDGQLTVTRSGASPGFLSDNVRAAVAQAELTFVHSRVKYLRSWLTQLLTSLPSPDTISERAEAERTVDRLVRSRFPMLALKEGELVRLRGVLSLLGSMPGDLGESARKLEGQLRGIDEDFGRFSRQVLERRSAS</sequence>
<dbReference type="Gene3D" id="3.40.50.300">
    <property type="entry name" value="P-loop containing nucleotide triphosphate hydrolases"/>
    <property type="match status" value="1"/>
</dbReference>
<dbReference type="Pfam" id="PF20030">
    <property type="entry name" value="bpMoxR"/>
    <property type="match status" value="1"/>
</dbReference>
<gene>
    <name evidence="2" type="ORF">JY651_19910</name>
</gene>
<dbReference type="InterPro" id="IPR027417">
    <property type="entry name" value="P-loop_NTPase"/>
</dbReference>
<reference evidence="2 3" key="1">
    <citation type="submission" date="2021-02" db="EMBL/GenBank/DDBJ databases">
        <title>De Novo genome assembly of isolated myxobacteria.</title>
        <authorList>
            <person name="Stevens D.C."/>
        </authorList>
    </citation>
    <scope>NUCLEOTIDE SEQUENCE [LARGE SCALE GENOMIC DNA]</scope>
    <source>
        <strain evidence="3">SCPEA02</strain>
    </source>
</reference>
<feature type="domain" description="AAA+ ATPase" evidence="1">
    <location>
        <begin position="60"/>
        <end position="213"/>
    </location>
</feature>
<name>A0ABX7P968_9BACT</name>
<proteinExistence type="predicted"/>
<dbReference type="PANTHER" id="PTHR32204:SF0">
    <property type="entry name" value="ATPASE RAVA"/>
    <property type="match status" value="1"/>
</dbReference>
<dbReference type="SMART" id="SM00382">
    <property type="entry name" value="AAA"/>
    <property type="match status" value="1"/>
</dbReference>
<dbReference type="InterPro" id="IPR003593">
    <property type="entry name" value="AAA+_ATPase"/>
</dbReference>
<keyword evidence="3" id="KW-1185">Reference proteome</keyword>